<reference evidence="2 3" key="1">
    <citation type="submission" date="2018-04" db="EMBL/GenBank/DDBJ databases">
        <title>WGS assembly of Panicum hallii var. hallii HAL2.</title>
        <authorList>
            <person name="Lovell J."/>
            <person name="Jenkins J."/>
            <person name="Lowry D."/>
            <person name="Mamidi S."/>
            <person name="Sreedasyam A."/>
            <person name="Weng X."/>
            <person name="Barry K."/>
            <person name="Bonette J."/>
            <person name="Campitelli B."/>
            <person name="Daum C."/>
            <person name="Gordon S."/>
            <person name="Gould B."/>
            <person name="Lipzen A."/>
            <person name="MacQueen A."/>
            <person name="Palacio-Mejia J."/>
            <person name="Plott C."/>
            <person name="Shakirov E."/>
            <person name="Shu S."/>
            <person name="Yoshinaga Y."/>
            <person name="Zane M."/>
            <person name="Rokhsar D."/>
            <person name="Grimwood J."/>
            <person name="Schmutz J."/>
            <person name="Juenger T."/>
        </authorList>
    </citation>
    <scope>NUCLEOTIDE SEQUENCE [LARGE SCALE GENOMIC DNA]</scope>
    <source>
        <strain evidence="3">cv. HAL2</strain>
    </source>
</reference>
<protein>
    <submittedName>
        <fullName evidence="2">Uncharacterized protein</fullName>
    </submittedName>
</protein>
<dbReference type="Gramene" id="PUZ63558">
    <property type="protein sequence ID" value="PUZ63558"/>
    <property type="gene ID" value="GQ55_3G077200"/>
</dbReference>
<feature type="signal peptide" evidence="1">
    <location>
        <begin position="1"/>
        <end position="31"/>
    </location>
</feature>
<organism evidence="2 3">
    <name type="scientific">Panicum hallii var. hallii</name>
    <dbReference type="NCBI Taxonomy" id="1504633"/>
    <lineage>
        <taxon>Eukaryota</taxon>
        <taxon>Viridiplantae</taxon>
        <taxon>Streptophyta</taxon>
        <taxon>Embryophyta</taxon>
        <taxon>Tracheophyta</taxon>
        <taxon>Spermatophyta</taxon>
        <taxon>Magnoliopsida</taxon>
        <taxon>Liliopsida</taxon>
        <taxon>Poales</taxon>
        <taxon>Poaceae</taxon>
        <taxon>PACMAD clade</taxon>
        <taxon>Panicoideae</taxon>
        <taxon>Panicodae</taxon>
        <taxon>Paniceae</taxon>
        <taxon>Panicinae</taxon>
        <taxon>Panicum</taxon>
        <taxon>Panicum sect. Panicum</taxon>
    </lineage>
</organism>
<evidence type="ECO:0000313" key="3">
    <source>
        <dbReference type="Proteomes" id="UP000244336"/>
    </source>
</evidence>
<dbReference type="EMBL" id="CM009751">
    <property type="protein sequence ID" value="PUZ63558.1"/>
    <property type="molecule type" value="Genomic_DNA"/>
</dbReference>
<name>A0A2T7E6U5_9POAL</name>
<keyword evidence="3" id="KW-1185">Reference proteome</keyword>
<evidence type="ECO:0000256" key="1">
    <source>
        <dbReference type="SAM" id="SignalP"/>
    </source>
</evidence>
<gene>
    <name evidence="2" type="ORF">GQ55_3G077200</name>
</gene>
<evidence type="ECO:0000313" key="2">
    <source>
        <dbReference type="EMBL" id="PUZ63558.1"/>
    </source>
</evidence>
<proteinExistence type="predicted"/>
<keyword evidence="1" id="KW-0732">Signal</keyword>
<dbReference type="Proteomes" id="UP000244336">
    <property type="component" value="Chromosome 3"/>
</dbReference>
<dbReference type="AlphaFoldDB" id="A0A2T7E6U5"/>
<feature type="chain" id="PRO_5015475854" evidence="1">
    <location>
        <begin position="32"/>
        <end position="101"/>
    </location>
</feature>
<sequence length="101" mass="10900">MRRSRGYPRAAALLASLLAILALRWPPPSLAILAPPPLSSSQGSHPSLRLHCSPSHAAADLLTLSLLLCAPRRPSLRVQDVALTGPRWDRGPLRAENGFPR</sequence>
<accession>A0A2T7E6U5</accession>